<accession>A0A1M6VD85</accession>
<sequence>MKMDERKQQILLAIIKDYIDTAEPVGSRTISRRYKLGVSAATIRNEMADLEDMGFIEQPHTSAGRIPSNLGYRYYVDCLMQREQLTEEEEGAIRNGYEDKVREVGEVLNRTGRLLANLTNYTALVQTPRMGISTVKHIQLVLMASGQAMIIVVMDTGAVNHQIISIPENITQQDLDQISSVLNAKLQGRTMGSIRLTLIKEIYFELAKHRNILDLAIELMKDKIPSVKEDKIYLEGVFNILNQPEFHNVDKVKVLLSLLEQEDKVKDILKQPNQGLGVTIKIGSENSQQEIQDCSMITATYQIGDRILGTIGVLGPTRMDYAKVVTVVDSMSRNLSRTLERILKGNG</sequence>
<evidence type="ECO:0000256" key="1">
    <source>
        <dbReference type="ARBA" id="ARBA00022491"/>
    </source>
</evidence>
<organism evidence="8 9">
    <name type="scientific">Desulforamulus aeronauticus DSM 10349</name>
    <dbReference type="NCBI Taxonomy" id="1121421"/>
    <lineage>
        <taxon>Bacteria</taxon>
        <taxon>Bacillati</taxon>
        <taxon>Bacillota</taxon>
        <taxon>Clostridia</taxon>
        <taxon>Eubacteriales</taxon>
        <taxon>Peptococcaceae</taxon>
        <taxon>Desulforamulus</taxon>
    </lineage>
</organism>
<dbReference type="Gene3D" id="3.30.450.40">
    <property type="match status" value="1"/>
</dbReference>
<gene>
    <name evidence="6" type="primary">hrcA</name>
    <name evidence="8" type="ORF">SAMN02745123_03138</name>
</gene>
<dbReference type="SUPFAM" id="SSF55781">
    <property type="entry name" value="GAF domain-like"/>
    <property type="match status" value="1"/>
</dbReference>
<dbReference type="PANTHER" id="PTHR34824:SF1">
    <property type="entry name" value="HEAT-INDUCIBLE TRANSCRIPTION REPRESSOR HRCA"/>
    <property type="match status" value="1"/>
</dbReference>
<proteinExistence type="inferred from homology"/>
<dbReference type="Pfam" id="PF01628">
    <property type="entry name" value="HrcA"/>
    <property type="match status" value="1"/>
</dbReference>
<dbReference type="InterPro" id="IPR021153">
    <property type="entry name" value="HrcA_C"/>
</dbReference>
<dbReference type="EMBL" id="FRAR01000024">
    <property type="protein sequence ID" value="SHK79305.1"/>
    <property type="molecule type" value="Genomic_DNA"/>
</dbReference>
<dbReference type="PIRSF" id="PIRSF005485">
    <property type="entry name" value="HrcA"/>
    <property type="match status" value="1"/>
</dbReference>
<dbReference type="PANTHER" id="PTHR34824">
    <property type="entry name" value="HEAT-INDUCIBLE TRANSCRIPTION REPRESSOR HRCA"/>
    <property type="match status" value="1"/>
</dbReference>
<dbReference type="InterPro" id="IPR023120">
    <property type="entry name" value="WHTH_transcript_rep_HrcA_IDD"/>
</dbReference>
<evidence type="ECO:0000256" key="4">
    <source>
        <dbReference type="ARBA" id="ARBA00023163"/>
    </source>
</evidence>
<dbReference type="GO" id="GO:0003677">
    <property type="term" value="F:DNA binding"/>
    <property type="evidence" value="ECO:0007669"/>
    <property type="project" value="InterPro"/>
</dbReference>
<evidence type="ECO:0000256" key="2">
    <source>
        <dbReference type="ARBA" id="ARBA00023015"/>
    </source>
</evidence>
<dbReference type="Gene3D" id="3.30.390.60">
    <property type="entry name" value="Heat-inducible transcription repressor hrca homolog, domain 3"/>
    <property type="match status" value="1"/>
</dbReference>
<evidence type="ECO:0000259" key="7">
    <source>
        <dbReference type="Pfam" id="PF01628"/>
    </source>
</evidence>
<reference evidence="9" key="1">
    <citation type="submission" date="2016-11" db="EMBL/GenBank/DDBJ databases">
        <authorList>
            <person name="Varghese N."/>
            <person name="Submissions S."/>
        </authorList>
    </citation>
    <scope>NUCLEOTIDE SEQUENCE [LARGE SCALE GENOMIC DNA]</scope>
    <source>
        <strain evidence="9">DSM 10349</strain>
    </source>
</reference>
<dbReference type="FunFam" id="1.10.10.10:FF:000049">
    <property type="entry name" value="Heat-inducible transcription repressor HrcA"/>
    <property type="match status" value="1"/>
</dbReference>
<feature type="domain" description="Heat-inducible transcription repressor HrcA C-terminal" evidence="7">
    <location>
        <begin position="106"/>
        <end position="325"/>
    </location>
</feature>
<evidence type="ECO:0000256" key="6">
    <source>
        <dbReference type="HAMAP-Rule" id="MF_00081"/>
    </source>
</evidence>
<keyword evidence="9" id="KW-1185">Reference proteome</keyword>
<dbReference type="InterPro" id="IPR036388">
    <property type="entry name" value="WH-like_DNA-bd_sf"/>
</dbReference>
<dbReference type="SUPFAM" id="SSF46785">
    <property type="entry name" value="Winged helix' DNA-binding domain"/>
    <property type="match status" value="1"/>
</dbReference>
<dbReference type="InterPro" id="IPR036390">
    <property type="entry name" value="WH_DNA-bd_sf"/>
</dbReference>
<dbReference type="OrthoDB" id="9783139at2"/>
<evidence type="ECO:0000313" key="8">
    <source>
        <dbReference type="EMBL" id="SHK79305.1"/>
    </source>
</evidence>
<keyword evidence="2 6" id="KW-0805">Transcription regulation</keyword>
<evidence type="ECO:0000256" key="5">
    <source>
        <dbReference type="ARBA" id="ARBA00055319"/>
    </source>
</evidence>
<evidence type="ECO:0000256" key="3">
    <source>
        <dbReference type="ARBA" id="ARBA00023016"/>
    </source>
</evidence>
<comment type="function">
    <text evidence="5 6">Negative regulator of class I heat shock genes (grpE-dnaK-dnaJ and groELS operons). Prevents heat-shock induction of these operons.</text>
</comment>
<dbReference type="NCBIfam" id="TIGR00331">
    <property type="entry name" value="hrcA"/>
    <property type="match status" value="1"/>
</dbReference>
<dbReference type="GO" id="GO:0045892">
    <property type="term" value="P:negative regulation of DNA-templated transcription"/>
    <property type="evidence" value="ECO:0007669"/>
    <property type="project" value="UniProtKB-UniRule"/>
</dbReference>
<dbReference type="InterPro" id="IPR029016">
    <property type="entry name" value="GAF-like_dom_sf"/>
</dbReference>
<keyword evidence="1 6" id="KW-0678">Repressor</keyword>
<dbReference type="HAMAP" id="MF_00081">
    <property type="entry name" value="HrcA"/>
    <property type="match status" value="1"/>
</dbReference>
<dbReference type="RefSeq" id="WP_072916241.1">
    <property type="nucleotide sequence ID" value="NZ_FRAR01000024.1"/>
</dbReference>
<dbReference type="InterPro" id="IPR002571">
    <property type="entry name" value="HrcA"/>
</dbReference>
<name>A0A1M6VD85_9FIRM</name>
<evidence type="ECO:0000313" key="9">
    <source>
        <dbReference type="Proteomes" id="UP000183997"/>
    </source>
</evidence>
<dbReference type="Proteomes" id="UP000183997">
    <property type="component" value="Unassembled WGS sequence"/>
</dbReference>
<keyword evidence="4 6" id="KW-0804">Transcription</keyword>
<dbReference type="STRING" id="1121421.SAMN02745123_03138"/>
<dbReference type="AlphaFoldDB" id="A0A1M6VD85"/>
<keyword evidence="3 6" id="KW-0346">Stress response</keyword>
<dbReference type="Gene3D" id="1.10.10.10">
    <property type="entry name" value="Winged helix-like DNA-binding domain superfamily/Winged helix DNA-binding domain"/>
    <property type="match status" value="1"/>
</dbReference>
<comment type="similarity">
    <text evidence="6">Belongs to the HrcA family.</text>
</comment>
<protein>
    <recommendedName>
        <fullName evidence="6">Heat-inducible transcription repressor HrcA</fullName>
    </recommendedName>
</protein>